<name>A0A6N7EYB1_9GAMM</name>
<feature type="binding site" evidence="10">
    <location>
        <position position="175"/>
    </location>
    <ligand>
        <name>Zn(2+)</name>
        <dbReference type="ChEBI" id="CHEBI:29105"/>
    </ligand>
</feature>
<dbReference type="PANTHER" id="PTHR30390">
    <property type="entry name" value="SEDOHEPTULOSE 7-PHOSPHATE ISOMERASE / DNAA INITIATOR-ASSOCIATING FACTOR FOR REPLICATION INITIATION"/>
    <property type="match status" value="1"/>
</dbReference>
<feature type="binding site" evidence="10">
    <location>
        <begin position="89"/>
        <end position="90"/>
    </location>
    <ligand>
        <name>substrate</name>
    </ligand>
</feature>
<dbReference type="FunCoup" id="A0A6N7EYB1">
    <property type="interactions" value="126"/>
</dbReference>
<keyword evidence="13" id="KW-1185">Reference proteome</keyword>
<comment type="miscellaneous">
    <text evidence="10">The reaction produces a racemic mixture of D-glycero-alpha-D-manno-heptose 7-phosphate and D-glycero-beta-D-manno-heptose 7-phosphate.</text>
</comment>
<dbReference type="PROSITE" id="PS51464">
    <property type="entry name" value="SIS"/>
    <property type="match status" value="1"/>
</dbReference>
<evidence type="ECO:0000256" key="5">
    <source>
        <dbReference type="ARBA" id="ARBA00022490"/>
    </source>
</evidence>
<sequence length="189" mass="19940">MLSLKEKIASHIAVFEQLATIEQPIDAAAALIQTSCLDGKTVFVCGNGGSAADAQHFSAELTGRYVLDRPAYAGVALTVDTSALTAIANDYGYAQVFARQLDGLAKSGDVLVAISTSGHSANIMAAVEVAKKKQMQTIALLGRDGGQLASVADISIVVPAYETARIQEAHSFILHYFCEWLEPLPAITD</sequence>
<gene>
    <name evidence="10" type="primary">gmhA</name>
    <name evidence="12" type="ORF">GCU85_01800</name>
</gene>
<protein>
    <recommendedName>
        <fullName evidence="10">Phosphoheptose isomerase</fullName>
        <ecNumber evidence="10">5.3.1.28</ecNumber>
    </recommendedName>
    <alternativeName>
        <fullName evidence="10">Sedoheptulose 7-phosphate isomerase</fullName>
    </alternativeName>
</protein>
<dbReference type="GO" id="GO:0008270">
    <property type="term" value="F:zinc ion binding"/>
    <property type="evidence" value="ECO:0007669"/>
    <property type="project" value="UniProtKB-UniRule"/>
</dbReference>
<dbReference type="UniPathway" id="UPA00041">
    <property type="reaction ID" value="UER00436"/>
</dbReference>
<reference evidence="12 13" key="1">
    <citation type="submission" date="2019-10" db="EMBL/GenBank/DDBJ databases">
        <title>Cardiobacteriales fam. a chemoheterotrophic member of the order Cardiobacteriales, and proposal of Cardiobacteriales fam. nov.</title>
        <authorList>
            <person name="Wang C."/>
        </authorList>
    </citation>
    <scope>NUCLEOTIDE SEQUENCE [LARGE SCALE GENOMIC DNA]</scope>
    <source>
        <strain evidence="12 13">ML27</strain>
    </source>
</reference>
<accession>A0A6N7EYB1</accession>
<evidence type="ECO:0000259" key="11">
    <source>
        <dbReference type="PROSITE" id="PS51464"/>
    </source>
</evidence>
<dbReference type="EC" id="5.3.1.28" evidence="10"/>
<evidence type="ECO:0000256" key="9">
    <source>
        <dbReference type="ARBA" id="ARBA00023277"/>
    </source>
</evidence>
<organism evidence="12 13">
    <name type="scientific">Ostreibacterium oceani</name>
    <dbReference type="NCBI Taxonomy" id="2654998"/>
    <lineage>
        <taxon>Bacteria</taxon>
        <taxon>Pseudomonadati</taxon>
        <taxon>Pseudomonadota</taxon>
        <taxon>Gammaproteobacteria</taxon>
        <taxon>Cardiobacteriales</taxon>
        <taxon>Ostreibacteriaceae</taxon>
        <taxon>Ostreibacterium</taxon>
    </lineage>
</organism>
<keyword evidence="7 10" id="KW-0862">Zinc</keyword>
<feature type="binding site" evidence="10">
    <location>
        <position position="60"/>
    </location>
    <ligand>
        <name>Zn(2+)</name>
        <dbReference type="ChEBI" id="CHEBI:29105"/>
    </ligand>
</feature>
<feature type="binding site" evidence="10">
    <location>
        <position position="120"/>
    </location>
    <ligand>
        <name>substrate</name>
    </ligand>
</feature>
<dbReference type="CDD" id="cd05006">
    <property type="entry name" value="SIS_GmhA"/>
    <property type="match status" value="1"/>
</dbReference>
<evidence type="ECO:0000256" key="3">
    <source>
        <dbReference type="ARBA" id="ARBA00004496"/>
    </source>
</evidence>
<evidence type="ECO:0000256" key="8">
    <source>
        <dbReference type="ARBA" id="ARBA00023235"/>
    </source>
</evidence>
<evidence type="ECO:0000256" key="4">
    <source>
        <dbReference type="ARBA" id="ARBA00009894"/>
    </source>
</evidence>
<feature type="binding site" evidence="10">
    <location>
        <position position="167"/>
    </location>
    <ligand>
        <name>substrate</name>
    </ligand>
</feature>
<comment type="caution">
    <text evidence="12">The sequence shown here is derived from an EMBL/GenBank/DDBJ whole genome shotgun (WGS) entry which is preliminary data.</text>
</comment>
<dbReference type="Proteomes" id="UP000471298">
    <property type="component" value="Unassembled WGS sequence"/>
</dbReference>
<proteinExistence type="inferred from homology"/>
<keyword evidence="9 10" id="KW-0119">Carbohydrate metabolism</keyword>
<keyword evidence="6 10" id="KW-0479">Metal-binding</keyword>
<keyword evidence="8 10" id="KW-0413">Isomerase</keyword>
<comment type="catalytic activity">
    <reaction evidence="1 10">
        <text>2 D-sedoheptulose 7-phosphate = D-glycero-alpha-D-manno-heptose 7-phosphate + D-glycero-beta-D-manno-heptose 7-phosphate</text>
        <dbReference type="Rhea" id="RHEA:27489"/>
        <dbReference type="ChEBI" id="CHEBI:57483"/>
        <dbReference type="ChEBI" id="CHEBI:60203"/>
        <dbReference type="ChEBI" id="CHEBI:60204"/>
        <dbReference type="EC" id="5.3.1.28"/>
    </reaction>
</comment>
<evidence type="ECO:0000256" key="2">
    <source>
        <dbReference type="ARBA" id="ARBA00003172"/>
    </source>
</evidence>
<dbReference type="InterPro" id="IPR004515">
    <property type="entry name" value="Phosphoheptose_Isoase"/>
</dbReference>
<dbReference type="SUPFAM" id="SSF53697">
    <property type="entry name" value="SIS domain"/>
    <property type="match status" value="1"/>
</dbReference>
<dbReference type="EMBL" id="WHNW01000002">
    <property type="protein sequence ID" value="MPV85468.1"/>
    <property type="molecule type" value="Genomic_DNA"/>
</dbReference>
<dbReference type="InParanoid" id="A0A6N7EYB1"/>
<keyword evidence="5 10" id="KW-0963">Cytoplasm</keyword>
<evidence type="ECO:0000313" key="12">
    <source>
        <dbReference type="EMBL" id="MPV85468.1"/>
    </source>
</evidence>
<dbReference type="GO" id="GO:0008968">
    <property type="term" value="F:D-sedoheptulose 7-phosphate isomerase activity"/>
    <property type="evidence" value="ECO:0007669"/>
    <property type="project" value="UniProtKB-UniRule"/>
</dbReference>
<feature type="binding site" evidence="10">
    <location>
        <position position="56"/>
    </location>
    <ligand>
        <name>Zn(2+)</name>
        <dbReference type="ChEBI" id="CHEBI:29105"/>
    </ligand>
</feature>
<comment type="similarity">
    <text evidence="4 10">Belongs to the SIS family. GmhA subfamily.</text>
</comment>
<feature type="binding site" evidence="10">
    <location>
        <begin position="115"/>
        <end position="117"/>
    </location>
    <ligand>
        <name>substrate</name>
    </ligand>
</feature>
<dbReference type="GO" id="GO:2001061">
    <property type="term" value="P:D-glycero-D-manno-heptose 7-phosphate biosynthetic process"/>
    <property type="evidence" value="ECO:0007669"/>
    <property type="project" value="UniProtKB-UniPathway"/>
</dbReference>
<dbReference type="HAMAP" id="MF_00067">
    <property type="entry name" value="GmhA"/>
    <property type="match status" value="1"/>
</dbReference>
<comment type="cofactor">
    <cofactor evidence="10">
        <name>Zn(2+)</name>
        <dbReference type="ChEBI" id="CHEBI:29105"/>
    </cofactor>
    <text evidence="10">Binds 1 zinc ion per subunit.</text>
</comment>
<evidence type="ECO:0000256" key="6">
    <source>
        <dbReference type="ARBA" id="ARBA00022723"/>
    </source>
</evidence>
<feature type="binding site" evidence="10">
    <location>
        <begin position="47"/>
        <end position="49"/>
    </location>
    <ligand>
        <name>substrate</name>
    </ligand>
</feature>
<dbReference type="GO" id="GO:0005737">
    <property type="term" value="C:cytoplasm"/>
    <property type="evidence" value="ECO:0007669"/>
    <property type="project" value="UniProtKB-SubCell"/>
</dbReference>
<evidence type="ECO:0000256" key="10">
    <source>
        <dbReference type="HAMAP-Rule" id="MF_00067"/>
    </source>
</evidence>
<dbReference type="RefSeq" id="WP_152808754.1">
    <property type="nucleotide sequence ID" value="NZ_WHNW01000002.1"/>
</dbReference>
<feature type="binding site" evidence="10">
    <location>
        <position position="60"/>
    </location>
    <ligand>
        <name>substrate</name>
    </ligand>
</feature>
<dbReference type="Gene3D" id="3.40.50.10490">
    <property type="entry name" value="Glucose-6-phosphate isomerase like protein, domain 1"/>
    <property type="match status" value="1"/>
</dbReference>
<dbReference type="PANTHER" id="PTHR30390:SF6">
    <property type="entry name" value="DNAA INITIATOR-ASSOCIATING PROTEIN DIAA"/>
    <property type="match status" value="1"/>
</dbReference>
<dbReference type="GO" id="GO:0005975">
    <property type="term" value="P:carbohydrate metabolic process"/>
    <property type="evidence" value="ECO:0007669"/>
    <property type="project" value="UniProtKB-UniRule"/>
</dbReference>
<dbReference type="InterPro" id="IPR035461">
    <property type="entry name" value="GmhA/DiaA"/>
</dbReference>
<feature type="binding site" evidence="10">
    <location>
        <position position="167"/>
    </location>
    <ligand>
        <name>Zn(2+)</name>
        <dbReference type="ChEBI" id="CHEBI:29105"/>
    </ligand>
</feature>
<comment type="function">
    <text evidence="2 10">Catalyzes the isomerization of sedoheptulose 7-phosphate in D-glycero-D-manno-heptose 7-phosphate.</text>
</comment>
<comment type="subcellular location">
    <subcellularLocation>
        <location evidence="3 10">Cytoplasm</location>
    </subcellularLocation>
</comment>
<dbReference type="AlphaFoldDB" id="A0A6N7EYB1"/>
<feature type="domain" description="SIS" evidence="11">
    <location>
        <begin position="32"/>
        <end position="189"/>
    </location>
</feature>
<dbReference type="InterPro" id="IPR046348">
    <property type="entry name" value="SIS_dom_sf"/>
</dbReference>
<comment type="pathway">
    <text evidence="10">Carbohydrate biosynthesis; D-glycero-D-manno-heptose 7-phosphate biosynthesis; D-glycero-alpha-D-manno-heptose 7-phosphate and D-glycero-beta-D-manno-heptose 7-phosphate from sedoheptulose 7-phosphate: step 1/1.</text>
</comment>
<evidence type="ECO:0000313" key="13">
    <source>
        <dbReference type="Proteomes" id="UP000471298"/>
    </source>
</evidence>
<evidence type="ECO:0000256" key="7">
    <source>
        <dbReference type="ARBA" id="ARBA00022833"/>
    </source>
</evidence>
<comment type="subunit">
    <text evidence="10">Homotetramer.</text>
</comment>
<dbReference type="InterPro" id="IPR001347">
    <property type="entry name" value="SIS_dom"/>
</dbReference>
<dbReference type="GO" id="GO:0097367">
    <property type="term" value="F:carbohydrate derivative binding"/>
    <property type="evidence" value="ECO:0007669"/>
    <property type="project" value="InterPro"/>
</dbReference>
<dbReference type="InterPro" id="IPR050099">
    <property type="entry name" value="SIS_GmhA/DiaA_subfam"/>
</dbReference>
<dbReference type="Pfam" id="PF13580">
    <property type="entry name" value="SIS_2"/>
    <property type="match status" value="1"/>
</dbReference>
<evidence type="ECO:0000256" key="1">
    <source>
        <dbReference type="ARBA" id="ARBA00000348"/>
    </source>
</evidence>